<dbReference type="AlphaFoldDB" id="A0A3M8AHE5"/>
<dbReference type="SUPFAM" id="SSF51445">
    <property type="entry name" value="(Trans)glycosidases"/>
    <property type="match status" value="1"/>
</dbReference>
<comment type="catalytic activity">
    <reaction evidence="1">
        <text>Hydrolysis of terminal, non-reducing beta-D-glucosyl residues with release of beta-D-glucose.</text>
        <dbReference type="EC" id="3.2.1.21"/>
    </reaction>
</comment>
<dbReference type="InterPro" id="IPR036881">
    <property type="entry name" value="Glyco_hydro_3_C_sf"/>
</dbReference>
<name>A0A3M8AHE5_9MICO</name>
<dbReference type="Proteomes" id="UP000275048">
    <property type="component" value="Unassembled WGS sequence"/>
</dbReference>
<sequence length="723" mass="77272">MTTPTPERLLARMSWADKLAQLQIIWRPGEQDALALARGGIGALFWPQSAERTNALQRAAVEESPHGIPLLIGLDVIHGQFTIFPTPLAQAASFDVTVAEADARVSAAEARSGGVNWTFSPMVDVTRDPRWGRVVEGFGEDPLVASAFGAAKVGAYQGADLRSPDALASCLKHFVAYGAAEAGRDYNTTDVSWRRLRETYLEPFRRGVAAGAASVMAAFNSLNGTPMHANRRLLTDVLTREYRFDGVVVGDAEGVAQLVPHGVAADEADAVRRSLAAGLDVVMGGPELAHDGVALLEPSQVDAARIDDAVLRVLRLKAALGLFENPYADVATERTAPTPETLRAAQDAAERCVVLLKNDDALLPVPDAPRRILLTGPYATSTDHLGAWVQHFGAPAGTLDDALRAQLPAATWTTAAGADFLEPSDDRIAEATALAREHDLVIVAVGEPSSISGEASSRADIRLPGDQERLIHAIADTGVPFVVLLATGRPLVVEDWIDRAPAVLLTWHLGTRGPEAIARVVAGAVNPGGRVPMTFPRAVGQIPIHHDHENTGRPARTGGSLAAKRWDVGLQGPNNLDDEYTSKFLDLELGPRFAFGHGLGYTEFRMGEATVSSPRITRDELRRGTHIIVTATVRNVGRRDGDDVVFAHLADPVASIAQPVQRLRGFARVHVPVGASVRVAFELGWDELGFWNDDDEYLVETGGLVVTVTDGTGSVALPIEIID</sequence>
<dbReference type="InterPro" id="IPR051915">
    <property type="entry name" value="Cellulose_Degrad_GH3"/>
</dbReference>
<dbReference type="Gene3D" id="3.40.50.1700">
    <property type="entry name" value="Glycoside hydrolase family 3 C-terminal domain"/>
    <property type="match status" value="1"/>
</dbReference>
<keyword evidence="5 8" id="KW-0378">Hydrolase</keyword>
<accession>A0A3M8AHE5</accession>
<dbReference type="Gene3D" id="2.60.40.10">
    <property type="entry name" value="Immunoglobulins"/>
    <property type="match status" value="1"/>
</dbReference>
<dbReference type="Pfam" id="PF01915">
    <property type="entry name" value="Glyco_hydro_3_C"/>
    <property type="match status" value="1"/>
</dbReference>
<evidence type="ECO:0000256" key="3">
    <source>
        <dbReference type="ARBA" id="ARBA00012744"/>
    </source>
</evidence>
<keyword evidence="6" id="KW-0326">Glycosidase</keyword>
<keyword evidence="9" id="KW-1185">Reference proteome</keyword>
<dbReference type="InterPro" id="IPR013783">
    <property type="entry name" value="Ig-like_fold"/>
</dbReference>
<dbReference type="InterPro" id="IPR036962">
    <property type="entry name" value="Glyco_hydro_3_N_sf"/>
</dbReference>
<dbReference type="InterPro" id="IPR002772">
    <property type="entry name" value="Glyco_hydro_3_C"/>
</dbReference>
<dbReference type="Gene3D" id="3.20.20.300">
    <property type="entry name" value="Glycoside hydrolase, family 3, N-terminal domain"/>
    <property type="match status" value="1"/>
</dbReference>
<gene>
    <name evidence="8" type="ORF">EDM22_06405</name>
</gene>
<feature type="domain" description="Fibronectin type III-like" evidence="7">
    <location>
        <begin position="643"/>
        <end position="714"/>
    </location>
</feature>
<dbReference type="RefSeq" id="WP_122936235.1">
    <property type="nucleotide sequence ID" value="NZ_JBHSNT010000068.1"/>
</dbReference>
<evidence type="ECO:0000256" key="4">
    <source>
        <dbReference type="ARBA" id="ARBA00022729"/>
    </source>
</evidence>
<keyword evidence="4" id="KW-0732">Signal</keyword>
<evidence type="ECO:0000313" key="9">
    <source>
        <dbReference type="Proteomes" id="UP000275048"/>
    </source>
</evidence>
<dbReference type="SMART" id="SM01217">
    <property type="entry name" value="Fn3_like"/>
    <property type="match status" value="1"/>
</dbReference>
<evidence type="ECO:0000313" key="8">
    <source>
        <dbReference type="EMBL" id="RNB50634.1"/>
    </source>
</evidence>
<dbReference type="GO" id="GO:0008422">
    <property type="term" value="F:beta-glucosidase activity"/>
    <property type="evidence" value="ECO:0007669"/>
    <property type="project" value="UniProtKB-EC"/>
</dbReference>
<dbReference type="Pfam" id="PF00933">
    <property type="entry name" value="Glyco_hydro_3"/>
    <property type="match status" value="1"/>
</dbReference>
<comment type="similarity">
    <text evidence="2">Belongs to the glycosyl hydrolase 3 family.</text>
</comment>
<proteinExistence type="inferred from homology"/>
<protein>
    <recommendedName>
        <fullName evidence="3">beta-glucosidase</fullName>
        <ecNumber evidence="3">3.2.1.21</ecNumber>
    </recommendedName>
</protein>
<comment type="caution">
    <text evidence="8">The sequence shown here is derived from an EMBL/GenBank/DDBJ whole genome shotgun (WGS) entry which is preliminary data.</text>
</comment>
<dbReference type="PANTHER" id="PTHR30620">
    <property type="entry name" value="PERIPLASMIC BETA-GLUCOSIDASE-RELATED"/>
    <property type="match status" value="1"/>
</dbReference>
<dbReference type="InterPro" id="IPR026891">
    <property type="entry name" value="Fn3-like"/>
</dbReference>
<dbReference type="GO" id="GO:0009251">
    <property type="term" value="P:glucan catabolic process"/>
    <property type="evidence" value="ECO:0007669"/>
    <property type="project" value="TreeGrafter"/>
</dbReference>
<dbReference type="EC" id="3.2.1.21" evidence="3"/>
<dbReference type="OrthoDB" id="3187421at2"/>
<dbReference type="PANTHER" id="PTHR30620:SF16">
    <property type="entry name" value="LYSOSOMAL BETA GLUCOSIDASE"/>
    <property type="match status" value="1"/>
</dbReference>
<dbReference type="EMBL" id="RHHB01000007">
    <property type="protein sequence ID" value="RNB50634.1"/>
    <property type="molecule type" value="Genomic_DNA"/>
</dbReference>
<evidence type="ECO:0000256" key="6">
    <source>
        <dbReference type="ARBA" id="ARBA00023295"/>
    </source>
</evidence>
<organism evidence="8 9">
    <name type="scientific">Agromyces tardus</name>
    <dbReference type="NCBI Taxonomy" id="2583849"/>
    <lineage>
        <taxon>Bacteria</taxon>
        <taxon>Bacillati</taxon>
        <taxon>Actinomycetota</taxon>
        <taxon>Actinomycetes</taxon>
        <taxon>Micrococcales</taxon>
        <taxon>Microbacteriaceae</taxon>
        <taxon>Agromyces</taxon>
    </lineage>
</organism>
<dbReference type="PRINTS" id="PR00133">
    <property type="entry name" value="GLHYDRLASE3"/>
</dbReference>
<dbReference type="InterPro" id="IPR001764">
    <property type="entry name" value="Glyco_hydro_3_N"/>
</dbReference>
<evidence type="ECO:0000256" key="1">
    <source>
        <dbReference type="ARBA" id="ARBA00000448"/>
    </source>
</evidence>
<evidence type="ECO:0000256" key="5">
    <source>
        <dbReference type="ARBA" id="ARBA00022801"/>
    </source>
</evidence>
<dbReference type="SUPFAM" id="SSF52279">
    <property type="entry name" value="Beta-D-glucan exohydrolase, C-terminal domain"/>
    <property type="match status" value="1"/>
</dbReference>
<evidence type="ECO:0000256" key="2">
    <source>
        <dbReference type="ARBA" id="ARBA00005336"/>
    </source>
</evidence>
<reference evidence="8 9" key="1">
    <citation type="submission" date="2018-10" db="EMBL/GenBank/DDBJ databases">
        <title>Isolation, diversity and antibacterial activity of antinobacteria from the wheat rhizosphere soil.</title>
        <authorList>
            <person name="Sun T."/>
        </authorList>
    </citation>
    <scope>NUCLEOTIDE SEQUENCE [LARGE SCALE GENOMIC DNA]</scope>
    <source>
        <strain evidence="8 9">SJ-23</strain>
    </source>
</reference>
<evidence type="ECO:0000259" key="7">
    <source>
        <dbReference type="SMART" id="SM01217"/>
    </source>
</evidence>
<dbReference type="Pfam" id="PF14310">
    <property type="entry name" value="Fn3-like"/>
    <property type="match status" value="1"/>
</dbReference>
<dbReference type="InterPro" id="IPR017853">
    <property type="entry name" value="GH"/>
</dbReference>